<dbReference type="AlphaFoldDB" id="A0AAE1CRM5"/>
<reference evidence="2" key="1">
    <citation type="journal article" date="2023" name="G3 (Bethesda)">
        <title>A reference genome for the long-term kleptoplast-retaining sea slug Elysia crispata morphotype clarki.</title>
        <authorList>
            <person name="Eastman K.E."/>
            <person name="Pendleton A.L."/>
            <person name="Shaikh M.A."/>
            <person name="Suttiyut T."/>
            <person name="Ogas R."/>
            <person name="Tomko P."/>
            <person name="Gavelis G."/>
            <person name="Widhalm J.R."/>
            <person name="Wisecaver J.H."/>
        </authorList>
    </citation>
    <scope>NUCLEOTIDE SEQUENCE</scope>
    <source>
        <strain evidence="2">ECLA1</strain>
    </source>
</reference>
<name>A0AAE1CRM5_9GAST</name>
<accession>A0AAE1CRM5</accession>
<feature type="compositionally biased region" description="Basic and acidic residues" evidence="1">
    <location>
        <begin position="52"/>
        <end position="72"/>
    </location>
</feature>
<protein>
    <submittedName>
        <fullName evidence="2">Uncharacterized protein</fullName>
    </submittedName>
</protein>
<evidence type="ECO:0000313" key="3">
    <source>
        <dbReference type="Proteomes" id="UP001283361"/>
    </source>
</evidence>
<sequence length="95" mass="10869">MITINPYVCTCSHCWLQLQAQGETSDGEIGKRDGIRRKPVMVKFRRKMGSEGHCEEKWDQKETSDGEIGKKDGIRRKPVMVKLGRKMGSEGKQSW</sequence>
<evidence type="ECO:0000256" key="1">
    <source>
        <dbReference type="SAM" id="MobiDB-lite"/>
    </source>
</evidence>
<gene>
    <name evidence="2" type="ORF">RRG08_025778</name>
</gene>
<feature type="compositionally biased region" description="Basic residues" evidence="1">
    <location>
        <begin position="73"/>
        <end position="85"/>
    </location>
</feature>
<feature type="region of interest" description="Disordered" evidence="1">
    <location>
        <begin position="52"/>
        <end position="95"/>
    </location>
</feature>
<dbReference type="Proteomes" id="UP001283361">
    <property type="component" value="Unassembled WGS sequence"/>
</dbReference>
<evidence type="ECO:0000313" key="2">
    <source>
        <dbReference type="EMBL" id="KAK3731235.1"/>
    </source>
</evidence>
<dbReference type="EMBL" id="JAWDGP010007018">
    <property type="protein sequence ID" value="KAK3731235.1"/>
    <property type="molecule type" value="Genomic_DNA"/>
</dbReference>
<organism evidence="2 3">
    <name type="scientific">Elysia crispata</name>
    <name type="common">lettuce slug</name>
    <dbReference type="NCBI Taxonomy" id="231223"/>
    <lineage>
        <taxon>Eukaryota</taxon>
        <taxon>Metazoa</taxon>
        <taxon>Spiralia</taxon>
        <taxon>Lophotrochozoa</taxon>
        <taxon>Mollusca</taxon>
        <taxon>Gastropoda</taxon>
        <taxon>Heterobranchia</taxon>
        <taxon>Euthyneura</taxon>
        <taxon>Panpulmonata</taxon>
        <taxon>Sacoglossa</taxon>
        <taxon>Placobranchoidea</taxon>
        <taxon>Plakobranchidae</taxon>
        <taxon>Elysia</taxon>
    </lineage>
</organism>
<proteinExistence type="predicted"/>
<comment type="caution">
    <text evidence="2">The sequence shown here is derived from an EMBL/GenBank/DDBJ whole genome shotgun (WGS) entry which is preliminary data.</text>
</comment>
<keyword evidence="3" id="KW-1185">Reference proteome</keyword>